<sequence>MGHAQVVLLALSVSDSWPHILLTEPFVEYEIAHSECTAL</sequence>
<evidence type="ECO:0000313" key="2">
    <source>
        <dbReference type="Proteomes" id="UP000612362"/>
    </source>
</evidence>
<evidence type="ECO:0000313" key="1">
    <source>
        <dbReference type="EMBL" id="GHO43150.1"/>
    </source>
</evidence>
<dbReference type="AlphaFoldDB" id="A0A8J3MPQ3"/>
<accession>A0A8J3MPQ3</accession>
<gene>
    <name evidence="1" type="ORF">KSX_13130</name>
</gene>
<keyword evidence="2" id="KW-1185">Reference proteome</keyword>
<organism evidence="1 2">
    <name type="scientific">Ktedonospora formicarum</name>
    <dbReference type="NCBI Taxonomy" id="2778364"/>
    <lineage>
        <taxon>Bacteria</taxon>
        <taxon>Bacillati</taxon>
        <taxon>Chloroflexota</taxon>
        <taxon>Ktedonobacteria</taxon>
        <taxon>Ktedonobacterales</taxon>
        <taxon>Ktedonobacteraceae</taxon>
        <taxon>Ktedonospora</taxon>
    </lineage>
</organism>
<dbReference type="Proteomes" id="UP000612362">
    <property type="component" value="Unassembled WGS sequence"/>
</dbReference>
<protein>
    <submittedName>
        <fullName evidence="1">Uncharacterized protein</fullName>
    </submittedName>
</protein>
<dbReference type="EMBL" id="BNJF01000001">
    <property type="protein sequence ID" value="GHO43150.1"/>
    <property type="molecule type" value="Genomic_DNA"/>
</dbReference>
<comment type="caution">
    <text evidence="1">The sequence shown here is derived from an EMBL/GenBank/DDBJ whole genome shotgun (WGS) entry which is preliminary data.</text>
</comment>
<name>A0A8J3MPQ3_9CHLR</name>
<proteinExistence type="predicted"/>
<reference evidence="1" key="1">
    <citation type="submission" date="2020-10" db="EMBL/GenBank/DDBJ databases">
        <title>Taxonomic study of unclassified bacteria belonging to the class Ktedonobacteria.</title>
        <authorList>
            <person name="Yabe S."/>
            <person name="Wang C.M."/>
            <person name="Zheng Y."/>
            <person name="Sakai Y."/>
            <person name="Cavaletti L."/>
            <person name="Monciardini P."/>
            <person name="Donadio S."/>
        </authorList>
    </citation>
    <scope>NUCLEOTIDE SEQUENCE</scope>
    <source>
        <strain evidence="1">SOSP1-1</strain>
    </source>
</reference>